<gene>
    <name evidence="1" type="ORF">NBRC111893_1035</name>
</gene>
<dbReference type="EMBL" id="BEXA01000002">
    <property type="protein sequence ID" value="GAY72889.1"/>
    <property type="molecule type" value="Genomic_DNA"/>
</dbReference>
<dbReference type="InterPro" id="IPR016947">
    <property type="entry name" value="UCP030140"/>
</dbReference>
<dbReference type="SUPFAM" id="SSF101386">
    <property type="entry name" value="all-alpha NTP pyrophosphatases"/>
    <property type="match status" value="1"/>
</dbReference>
<accession>A0A401FKG7</accession>
<reference evidence="1 2" key="1">
    <citation type="submission" date="2017-11" db="EMBL/GenBank/DDBJ databases">
        <title>Draft Genome Sequence of Lactobacillus curieae NBRC 111893 isolated from Koso, a Japanese sugar-Vegetable Fermented Beverage.</title>
        <authorList>
            <person name="Chiou T.Y."/>
            <person name="Oshima K."/>
            <person name="Suda W."/>
            <person name="Hattori M."/>
            <person name="Takahashi T."/>
        </authorList>
    </citation>
    <scope>NUCLEOTIDE SEQUENCE [LARGE SCALE GENOMIC DNA]</scope>
    <source>
        <strain evidence="1 2">NBRC111893</strain>
    </source>
</reference>
<keyword evidence="2" id="KW-1185">Reference proteome</keyword>
<dbReference type="EC" id="3.6.1.23" evidence="1"/>
<proteinExistence type="predicted"/>
<dbReference type="STRING" id="1138822.PL11_008705"/>
<dbReference type="InterPro" id="IPR014871">
    <property type="entry name" value="dUTPase/dCTP_pyrophosphatase"/>
</dbReference>
<keyword evidence="1" id="KW-0378">Hydrolase</keyword>
<protein>
    <submittedName>
        <fullName evidence="1">Dimeric dUTPase</fullName>
        <ecNumber evidence="1">3.6.1.23</ecNumber>
    </submittedName>
</protein>
<evidence type="ECO:0000313" key="1">
    <source>
        <dbReference type="EMBL" id="GAY72889.1"/>
    </source>
</evidence>
<comment type="caution">
    <text evidence="1">The sequence shown here is derived from an EMBL/GenBank/DDBJ whole genome shotgun (WGS) entry which is preliminary data.</text>
</comment>
<dbReference type="CDD" id="cd11527">
    <property type="entry name" value="NTP-PPase_dUTPase"/>
    <property type="match status" value="1"/>
</dbReference>
<dbReference type="Gene3D" id="1.10.4010.10">
    <property type="entry name" value="Type II deoxyuridine triphosphatase"/>
    <property type="match status" value="1"/>
</dbReference>
<organism evidence="1 2">
    <name type="scientific">Lentilactobacillus kosonis</name>
    <dbReference type="NCBI Taxonomy" id="2810561"/>
    <lineage>
        <taxon>Bacteria</taxon>
        <taxon>Bacillati</taxon>
        <taxon>Bacillota</taxon>
        <taxon>Bacilli</taxon>
        <taxon>Lactobacillales</taxon>
        <taxon>Lactobacillaceae</taxon>
        <taxon>Lentilactobacillus</taxon>
    </lineage>
</organism>
<dbReference type="Pfam" id="PF08761">
    <property type="entry name" value="dUTPase_2"/>
    <property type="match status" value="1"/>
</dbReference>
<name>A0A401FKG7_9LACO</name>
<dbReference type="AlphaFoldDB" id="A0A401FKG7"/>
<sequence length="179" mass="21237">MDLQKMLRASVYLNRLIDNKKQLHWAPEARVQNAFVALDVELAEVANTSEWFKVWKTHRGKHDEGKNAEETLLYEYVDAMDFFLLISNLKNWNHVILNTQPDLAKIAGYKREQNMDKQYLIIKKMLFNAYFERSEAAFSHCFRLFIKMGLVEFGFSEDQIETAFMKKNELNKQRQADNY</sequence>
<evidence type="ECO:0000313" key="2">
    <source>
        <dbReference type="Proteomes" id="UP000286974"/>
    </source>
</evidence>
<dbReference type="RefSeq" id="WP_125008112.1">
    <property type="nucleotide sequence ID" value="NZ_BEXA01000002.1"/>
</dbReference>
<dbReference type="GO" id="GO:0004170">
    <property type="term" value="F:dUTP diphosphatase activity"/>
    <property type="evidence" value="ECO:0007669"/>
    <property type="project" value="UniProtKB-EC"/>
</dbReference>
<dbReference type="Proteomes" id="UP000286974">
    <property type="component" value="Unassembled WGS sequence"/>
</dbReference>
<dbReference type="PIRSF" id="PIRSF030140">
    <property type="entry name" value="UCP030140"/>
    <property type="match status" value="1"/>
</dbReference>
<dbReference type="OrthoDB" id="5506143at2"/>